<dbReference type="PANTHER" id="PTHR37468:SF1">
    <property type="entry name" value="SULFATE TRANSPORTER CYSZ"/>
    <property type="match status" value="1"/>
</dbReference>
<dbReference type="PATRIC" id="fig|45071.6.peg.3714"/>
<evidence type="ECO:0000256" key="6">
    <source>
        <dbReference type="ARBA" id="ARBA00022692"/>
    </source>
</evidence>
<reference evidence="12 13" key="1">
    <citation type="submission" date="2016-02" db="EMBL/GenBank/DDBJ databases">
        <title>Secondary metabolites in Legionella.</title>
        <authorList>
            <person name="Tobias N.J."/>
            <person name="Bode H.B."/>
        </authorList>
    </citation>
    <scope>NUCLEOTIDE SEQUENCE [LARGE SCALE GENOMIC DNA]</scope>
    <source>
        <strain evidence="12 13">DSM 19216</strain>
    </source>
</reference>
<keyword evidence="2" id="KW-0813">Transport</keyword>
<protein>
    <submittedName>
        <fullName evidence="12">Sulfate transporter CysZ</fullName>
    </submittedName>
</protein>
<evidence type="ECO:0000256" key="9">
    <source>
        <dbReference type="ARBA" id="ARBA00023136"/>
    </source>
</evidence>
<evidence type="ECO:0000256" key="7">
    <source>
        <dbReference type="ARBA" id="ARBA00022989"/>
    </source>
</evidence>
<evidence type="ECO:0000256" key="4">
    <source>
        <dbReference type="ARBA" id="ARBA00022519"/>
    </source>
</evidence>
<gene>
    <name evidence="12" type="primary">cysZ</name>
    <name evidence="12" type="ORF">lpari_01559</name>
</gene>
<feature type="transmembrane region" description="Helical" evidence="11">
    <location>
        <begin position="66"/>
        <end position="95"/>
    </location>
</feature>
<evidence type="ECO:0000256" key="8">
    <source>
        <dbReference type="ARBA" id="ARBA00023032"/>
    </source>
</evidence>
<keyword evidence="8" id="KW-0764">Sulfate transport</keyword>
<evidence type="ECO:0000256" key="1">
    <source>
        <dbReference type="ARBA" id="ARBA00004141"/>
    </source>
</evidence>
<dbReference type="AlphaFoldDB" id="A0A1E5JS87"/>
<dbReference type="Pfam" id="PF07264">
    <property type="entry name" value="EI24"/>
    <property type="match status" value="1"/>
</dbReference>
<evidence type="ECO:0000256" key="3">
    <source>
        <dbReference type="ARBA" id="ARBA00022475"/>
    </source>
</evidence>
<organism evidence="12 13">
    <name type="scientific">Legionella parisiensis</name>
    <dbReference type="NCBI Taxonomy" id="45071"/>
    <lineage>
        <taxon>Bacteria</taxon>
        <taxon>Pseudomonadati</taxon>
        <taxon>Pseudomonadota</taxon>
        <taxon>Gammaproteobacteria</taxon>
        <taxon>Legionellales</taxon>
        <taxon>Legionellaceae</taxon>
        <taxon>Legionella</taxon>
    </lineage>
</organism>
<dbReference type="OrthoDB" id="5292355at2"/>
<comment type="subcellular location">
    <subcellularLocation>
        <location evidence="1">Membrane</location>
        <topology evidence="1">Multi-pass membrane protein</topology>
    </subcellularLocation>
</comment>
<feature type="transmembrane region" description="Helical" evidence="11">
    <location>
        <begin position="199"/>
        <end position="232"/>
    </location>
</feature>
<feature type="transmembrane region" description="Helical" evidence="11">
    <location>
        <begin position="134"/>
        <end position="154"/>
    </location>
</feature>
<dbReference type="RefSeq" id="WP_058519013.1">
    <property type="nucleotide sequence ID" value="NZ_CAAAIE010000001.1"/>
</dbReference>
<feature type="transmembrane region" description="Helical" evidence="11">
    <location>
        <begin position="26"/>
        <end position="46"/>
    </location>
</feature>
<dbReference type="GO" id="GO:0019344">
    <property type="term" value="P:cysteine biosynthetic process"/>
    <property type="evidence" value="ECO:0007669"/>
    <property type="project" value="UniProtKB-KW"/>
</dbReference>
<keyword evidence="5" id="KW-0028">Amino-acid biosynthesis</keyword>
<accession>A0A1E5JS87</accession>
<evidence type="ECO:0000256" key="2">
    <source>
        <dbReference type="ARBA" id="ARBA00022448"/>
    </source>
</evidence>
<keyword evidence="9 11" id="KW-0472">Membrane</keyword>
<evidence type="ECO:0000256" key="11">
    <source>
        <dbReference type="SAM" id="Phobius"/>
    </source>
</evidence>
<keyword evidence="3" id="KW-1003">Cell membrane</keyword>
<dbReference type="GO" id="GO:0000103">
    <property type="term" value="P:sulfate assimilation"/>
    <property type="evidence" value="ECO:0007669"/>
    <property type="project" value="TreeGrafter"/>
</dbReference>
<dbReference type="PANTHER" id="PTHR37468">
    <property type="entry name" value="SULFATE TRANSPORTER CYSZ"/>
    <property type="match status" value="1"/>
</dbReference>
<dbReference type="STRING" id="45071.Lpar_3451"/>
<evidence type="ECO:0000313" key="12">
    <source>
        <dbReference type="EMBL" id="OEH47391.1"/>
    </source>
</evidence>
<name>A0A1E5JS87_9GAMM</name>
<dbReference type="InterPro" id="IPR059112">
    <property type="entry name" value="CysZ/EI24"/>
</dbReference>
<dbReference type="NCBIfam" id="NF003433">
    <property type="entry name" value="PRK04949.1"/>
    <property type="match status" value="1"/>
</dbReference>
<keyword evidence="13" id="KW-1185">Reference proteome</keyword>
<evidence type="ECO:0000256" key="5">
    <source>
        <dbReference type="ARBA" id="ARBA00022605"/>
    </source>
</evidence>
<keyword evidence="6 11" id="KW-0812">Transmembrane</keyword>
<evidence type="ECO:0000313" key="13">
    <source>
        <dbReference type="Proteomes" id="UP000095229"/>
    </source>
</evidence>
<dbReference type="GO" id="GO:0005886">
    <property type="term" value="C:plasma membrane"/>
    <property type="evidence" value="ECO:0007669"/>
    <property type="project" value="TreeGrafter"/>
</dbReference>
<comment type="caution">
    <text evidence="12">The sequence shown here is derived from an EMBL/GenBank/DDBJ whole genome shotgun (WGS) entry which is preliminary data.</text>
</comment>
<sequence length="252" mass="29325">MRDFFHGMSYMVRGIHHLFTQGLKRFVLLPLAINLIMFAGLFYLIYHYLLPYAYYYIDKLPSWLSFLSSIFFIIFILSFFLMFLSLFTVFFNLIAAPLNGLLAEKTQNMFFGSAIPSLPFHKIVFRSIKRQIEFLSYFLPRFLGIGVLFFVPFLQPIYPFLWFLFNAWILSMQYQDFAMDNNLISFKETRKKVASSKMYSLGLGFSINLVSFIPILNILTLPAAVIGGTMLYCDLNKQSLKPIKKIAQSNSL</sequence>
<dbReference type="GO" id="GO:0009675">
    <property type="term" value="F:high-affinity sulfate:proton symporter activity"/>
    <property type="evidence" value="ECO:0007669"/>
    <property type="project" value="TreeGrafter"/>
</dbReference>
<proteinExistence type="predicted"/>
<evidence type="ECO:0000256" key="10">
    <source>
        <dbReference type="ARBA" id="ARBA00023192"/>
    </source>
</evidence>
<dbReference type="Proteomes" id="UP000095229">
    <property type="component" value="Unassembled WGS sequence"/>
</dbReference>
<keyword evidence="7 11" id="KW-1133">Transmembrane helix</keyword>
<dbReference type="EMBL" id="LSOG01000049">
    <property type="protein sequence ID" value="OEH47391.1"/>
    <property type="molecule type" value="Genomic_DNA"/>
</dbReference>
<dbReference type="InterPro" id="IPR050480">
    <property type="entry name" value="CysZ-like"/>
</dbReference>
<keyword evidence="10" id="KW-0198">Cysteine biosynthesis</keyword>
<keyword evidence="4" id="KW-0997">Cell inner membrane</keyword>